<name>A0A6A4R9Q1_9RHOB</name>
<protein>
    <submittedName>
        <fullName evidence="2">Uncharacterized protein</fullName>
    </submittedName>
</protein>
<dbReference type="EMBL" id="WSFO01000008">
    <property type="protein sequence ID" value="KAE9628836.1"/>
    <property type="molecule type" value="Genomic_DNA"/>
</dbReference>
<accession>A0A6A4R9Q1</accession>
<organism evidence="2 3">
    <name type="scientific">Parasedimentitalea maritima</name>
    <dbReference type="NCBI Taxonomy" id="2578117"/>
    <lineage>
        <taxon>Bacteria</taxon>
        <taxon>Pseudomonadati</taxon>
        <taxon>Pseudomonadota</taxon>
        <taxon>Alphaproteobacteria</taxon>
        <taxon>Rhodobacterales</taxon>
        <taxon>Paracoccaceae</taxon>
        <taxon>Parasedimentitalea</taxon>
    </lineage>
</organism>
<keyword evidence="1" id="KW-0732">Signal</keyword>
<proteinExistence type="predicted"/>
<feature type="chain" id="PRO_5025610642" evidence="1">
    <location>
        <begin position="22"/>
        <end position="126"/>
    </location>
</feature>
<evidence type="ECO:0000256" key="1">
    <source>
        <dbReference type="SAM" id="SignalP"/>
    </source>
</evidence>
<reference evidence="2 3" key="1">
    <citation type="submission" date="2019-12" db="EMBL/GenBank/DDBJ databases">
        <authorList>
            <person name="Zhang Y.-J."/>
        </authorList>
    </citation>
    <scope>NUCLEOTIDE SEQUENCE [LARGE SCALE GENOMIC DNA]</scope>
    <source>
        <strain evidence="2 3">H18S-6</strain>
    </source>
</reference>
<gene>
    <name evidence="2" type="ORF">GP644_13800</name>
</gene>
<dbReference type="AlphaFoldDB" id="A0A6A4R9Q1"/>
<dbReference type="Proteomes" id="UP000441586">
    <property type="component" value="Unassembled WGS sequence"/>
</dbReference>
<sequence length="126" mass="14025">MPIRPALCIAALCIAAPVVSAQVLVDDMRACAMMEEEHGLLDFASEGGLILDPYGFNSMELYCLFSPELTFNWDSYQVSTHMGQCEYPGPDYEPKLFTFVMSNEEPGVVKLYDGSDEPTRFYSCAN</sequence>
<comment type="caution">
    <text evidence="2">The sequence shown here is derived from an EMBL/GenBank/DDBJ whole genome shotgun (WGS) entry which is preliminary data.</text>
</comment>
<dbReference type="RefSeq" id="WP_158980058.1">
    <property type="nucleotide sequence ID" value="NZ_WSFO01000008.1"/>
</dbReference>
<evidence type="ECO:0000313" key="2">
    <source>
        <dbReference type="EMBL" id="KAE9628836.1"/>
    </source>
</evidence>
<evidence type="ECO:0000313" key="3">
    <source>
        <dbReference type="Proteomes" id="UP000441586"/>
    </source>
</evidence>
<feature type="signal peptide" evidence="1">
    <location>
        <begin position="1"/>
        <end position="21"/>
    </location>
</feature>